<reference evidence="1" key="1">
    <citation type="submission" date="2022-11" db="EMBL/GenBank/DDBJ databases">
        <title>Biodiversity and phylogenetic relationships of bacteria.</title>
        <authorList>
            <person name="Machado R.A.R."/>
            <person name="Bhat A."/>
            <person name="Loulou A."/>
            <person name="Kallel S."/>
        </authorList>
    </citation>
    <scope>NUCLEOTIDE SEQUENCE</scope>
    <source>
        <strain evidence="1">DSM 16503</strain>
    </source>
</reference>
<dbReference type="Gene3D" id="1.10.357.10">
    <property type="entry name" value="Tetracycline Repressor, domain 2"/>
    <property type="match status" value="1"/>
</dbReference>
<evidence type="ECO:0000313" key="1">
    <source>
        <dbReference type="EMBL" id="MCX5567161.1"/>
    </source>
</evidence>
<dbReference type="AlphaFoldDB" id="A0AAW5VVH9"/>
<dbReference type="InterPro" id="IPR009057">
    <property type="entry name" value="Homeodomain-like_sf"/>
</dbReference>
<sequence>MTAAKPRPREELLLRLVSALADQPRASMGQLAGLVGLSRATLCRYFPSREAMMMEIFQEGVNSAEQAIERARLCEGSAQEAIQRLIQELLPIVDLYMYVELQLQVEEYSTARSEAVRQALIEQFQQWQESGDLRRDLAASWLCESLFALLGKAARLIRAGRLARHDAPHNVFVLLWSGIVHP</sequence>
<protein>
    <recommendedName>
        <fullName evidence="3">TetR/AcrR family transcriptional regulator</fullName>
    </recommendedName>
</protein>
<organism evidence="1 2">
    <name type="scientific">Alcaligenes phenolicus</name>
    <dbReference type="NCBI Taxonomy" id="232846"/>
    <lineage>
        <taxon>Bacteria</taxon>
        <taxon>Pseudomonadati</taxon>
        <taxon>Pseudomonadota</taxon>
        <taxon>Betaproteobacteria</taxon>
        <taxon>Burkholderiales</taxon>
        <taxon>Alcaligenaceae</taxon>
        <taxon>Alcaligenes</taxon>
    </lineage>
</organism>
<dbReference type="EMBL" id="JAPKNB010000015">
    <property type="protein sequence ID" value="MCX5567161.1"/>
    <property type="molecule type" value="Genomic_DNA"/>
</dbReference>
<dbReference type="SUPFAM" id="SSF46689">
    <property type="entry name" value="Homeodomain-like"/>
    <property type="match status" value="1"/>
</dbReference>
<dbReference type="RefSeq" id="WP_257723913.1">
    <property type="nucleotide sequence ID" value="NZ_JAPKNB010000015.1"/>
</dbReference>
<evidence type="ECO:0000313" key="2">
    <source>
        <dbReference type="Proteomes" id="UP001208074"/>
    </source>
</evidence>
<accession>A0AAW5VVH9</accession>
<evidence type="ECO:0008006" key="3">
    <source>
        <dbReference type="Google" id="ProtNLM"/>
    </source>
</evidence>
<comment type="caution">
    <text evidence="1">The sequence shown here is derived from an EMBL/GenBank/DDBJ whole genome shotgun (WGS) entry which is preliminary data.</text>
</comment>
<proteinExistence type="predicted"/>
<gene>
    <name evidence="1" type="ORF">OSH02_17455</name>
</gene>
<name>A0AAW5VVH9_9BURK</name>
<dbReference type="Proteomes" id="UP001208074">
    <property type="component" value="Unassembled WGS sequence"/>
</dbReference>